<dbReference type="InterPro" id="IPR008928">
    <property type="entry name" value="6-hairpin_glycosidase_sf"/>
</dbReference>
<evidence type="ECO:0000313" key="8">
    <source>
        <dbReference type="EMBL" id="MFC0212973.1"/>
    </source>
</evidence>
<dbReference type="InterPro" id="IPR035396">
    <property type="entry name" value="Bac_rhamnosid6H"/>
</dbReference>
<evidence type="ECO:0000256" key="1">
    <source>
        <dbReference type="ARBA" id="ARBA00001445"/>
    </source>
</evidence>
<organism evidence="8 9">
    <name type="scientific">Paenibacillus chartarius</name>
    <dbReference type="NCBI Taxonomy" id="747481"/>
    <lineage>
        <taxon>Bacteria</taxon>
        <taxon>Bacillati</taxon>
        <taxon>Bacillota</taxon>
        <taxon>Bacilli</taxon>
        <taxon>Bacillales</taxon>
        <taxon>Paenibacillaceae</taxon>
        <taxon>Paenibacillus</taxon>
    </lineage>
</organism>
<proteinExistence type="predicted"/>
<evidence type="ECO:0000259" key="7">
    <source>
        <dbReference type="Pfam" id="PF17390"/>
    </source>
</evidence>
<dbReference type="Pfam" id="PF08531">
    <property type="entry name" value="Bac_rhamnosid_N"/>
    <property type="match status" value="1"/>
</dbReference>
<dbReference type="GO" id="GO:0016787">
    <property type="term" value="F:hydrolase activity"/>
    <property type="evidence" value="ECO:0007669"/>
    <property type="project" value="UniProtKB-KW"/>
</dbReference>
<evidence type="ECO:0000256" key="2">
    <source>
        <dbReference type="ARBA" id="ARBA00012652"/>
    </source>
</evidence>
<dbReference type="InterPro" id="IPR016007">
    <property type="entry name" value="Alpha_rhamnosid"/>
</dbReference>
<dbReference type="PANTHER" id="PTHR33307:SF11">
    <property type="entry name" value="ALPHA-L-RHAMNOSIDASE"/>
    <property type="match status" value="1"/>
</dbReference>
<dbReference type="Pfam" id="PF25788">
    <property type="entry name" value="Ig_Rha78A_N"/>
    <property type="match status" value="1"/>
</dbReference>
<dbReference type="PANTHER" id="PTHR33307">
    <property type="entry name" value="ALPHA-RHAMNOSIDASE (EUROFUNG)"/>
    <property type="match status" value="1"/>
</dbReference>
<name>A0ABV6DK34_9BACL</name>
<feature type="domain" description="Alpha-L-rhamnosidase concanavalin-like" evidence="4">
    <location>
        <begin position="331"/>
        <end position="416"/>
    </location>
</feature>
<dbReference type="Gene3D" id="2.60.420.10">
    <property type="entry name" value="Maltose phosphorylase, domain 3"/>
    <property type="match status" value="1"/>
</dbReference>
<dbReference type="PIRSF" id="PIRSF010631">
    <property type="entry name" value="A-rhamnsds"/>
    <property type="match status" value="1"/>
</dbReference>
<dbReference type="RefSeq" id="WP_377470222.1">
    <property type="nucleotide sequence ID" value="NZ_JBHLWN010000043.1"/>
</dbReference>
<dbReference type="InterPro" id="IPR012341">
    <property type="entry name" value="6hp_glycosidase-like_sf"/>
</dbReference>
<protein>
    <recommendedName>
        <fullName evidence="2">alpha-L-rhamnosidase</fullName>
        <ecNumber evidence="2">3.2.1.40</ecNumber>
    </recommendedName>
</protein>
<evidence type="ECO:0000313" key="9">
    <source>
        <dbReference type="Proteomes" id="UP001589776"/>
    </source>
</evidence>
<dbReference type="InterPro" id="IPR013737">
    <property type="entry name" value="Bac_rhamnosid_N"/>
</dbReference>
<dbReference type="Pfam" id="PF17389">
    <property type="entry name" value="Bac_rhamnosid6H"/>
    <property type="match status" value="1"/>
</dbReference>
<reference evidence="8 9" key="1">
    <citation type="submission" date="2024-09" db="EMBL/GenBank/DDBJ databases">
        <authorList>
            <person name="Sun Q."/>
            <person name="Mori K."/>
        </authorList>
    </citation>
    <scope>NUCLEOTIDE SEQUENCE [LARGE SCALE GENOMIC DNA]</scope>
    <source>
        <strain evidence="8 9">CCM 7759</strain>
    </source>
</reference>
<dbReference type="SUPFAM" id="SSF48208">
    <property type="entry name" value="Six-hairpin glycosidases"/>
    <property type="match status" value="1"/>
</dbReference>
<keyword evidence="9" id="KW-1185">Reference proteome</keyword>
<comment type="caution">
    <text evidence="8">The sequence shown here is derived from an EMBL/GenBank/DDBJ whole genome shotgun (WGS) entry which is preliminary data.</text>
</comment>
<feature type="domain" description="Alpha-L-rhamnosidase six-hairpin glycosidase" evidence="6">
    <location>
        <begin position="444"/>
        <end position="779"/>
    </location>
</feature>
<evidence type="ECO:0000259" key="4">
    <source>
        <dbReference type="Pfam" id="PF05592"/>
    </source>
</evidence>
<sequence length="900" mass="99304">MLVSEMFVDGRDRPLGVDAERPAFGWSFAPSAERGQVQTAYRILVSDNEERLLGEGGSVWDSGRQTGCSHAHVLYEGPPLRPKTRYYWSIQLWDQEGRMSESAVSWWETGMLGETGGWSASWMAAPEADAGERIVPLPLFRHEFLLDDKPVAKARAYICGLGHYELRMNGSKIGDGVLEPGWTRYDKTCLYNVYDVTGRLHPGANAVGVMLGNGFYNVTGGRYTKFKRSFGRPKCLIQLEIEYADGTVRTVASGTDWRTAPGPIVFSCIYGGEDYDARCEQDGWDRPGFREDARWVHAEEAAPPAGKLKAQALPALKVMKRFRPAAWTQPAPGVFVADLGVNFSGWVEIEVSGPPGAVITLTPAELLKDNGKANQKWSGSPYRFTYVLGDGEGTEVWSPRFSYYGFRYVQIEGAVPVGVFESDSDDAQLIRLDGCMIYPDMPAFGSFACSDPLLNRIHEIINQAILSNTKSIFTDCPHREKLGWLEQVYLMGPSVAFNYDVQPLLMKTMEDIRDAQLPDGMVPTTAPEFVVFAEELRCFRDSVSWGAAYVLTGWNLLRMYGNRRILEEHYEGMKAYVDYVTAASDGFIVRSGLGDWYDAGERPPGYAQLTPVAHTETAVYCHMVDIFSQIAGLLGRTDDASKYGELRESIKAAFNVEFFDRTTGLYATGSQTSQAMPLALELVADRDKEAVLARLIDNIVRHGYHTTAGDIGHRFVLLALARSGRSDLIYEMAGQSGHPSYGYQIAHGATSLTEAWDGPTVGKSQNHFMLGHIEEWFYTGLAGLDGGYDPGSGEYLITLQPAFPPGLSEVRAERRIPAGRVAAAWKRFGDHRLELEADIPANCTAVIRLPAPSPDTITESGSALGSAFGVKLSGYEDGWAIVHVGSGRYRFESALREVTV</sequence>
<dbReference type="EC" id="3.2.1.40" evidence="2"/>
<dbReference type="Gene3D" id="2.60.40.10">
    <property type="entry name" value="Immunoglobulins"/>
    <property type="match status" value="1"/>
</dbReference>
<feature type="domain" description="Alpha-L-rhamnosidase C-terminal" evidence="7">
    <location>
        <begin position="797"/>
        <end position="861"/>
    </location>
</feature>
<evidence type="ECO:0000256" key="3">
    <source>
        <dbReference type="ARBA" id="ARBA00022801"/>
    </source>
</evidence>
<dbReference type="Gene3D" id="2.60.120.260">
    <property type="entry name" value="Galactose-binding domain-like"/>
    <property type="match status" value="2"/>
</dbReference>
<accession>A0ABV6DK34</accession>
<dbReference type="InterPro" id="IPR013783">
    <property type="entry name" value="Ig-like_fold"/>
</dbReference>
<dbReference type="Pfam" id="PF17390">
    <property type="entry name" value="Bac_rhamnosid_C"/>
    <property type="match status" value="1"/>
</dbReference>
<dbReference type="InterPro" id="IPR035398">
    <property type="entry name" value="Bac_rhamnosid_C"/>
</dbReference>
<dbReference type="Pfam" id="PF05592">
    <property type="entry name" value="Bac_rhamnosid"/>
    <property type="match status" value="1"/>
</dbReference>
<dbReference type="EMBL" id="JBHLWN010000043">
    <property type="protein sequence ID" value="MFC0212973.1"/>
    <property type="molecule type" value="Genomic_DNA"/>
</dbReference>
<feature type="domain" description="Bacterial alpha-L-rhamnosidase N-terminal" evidence="5">
    <location>
        <begin position="149"/>
        <end position="319"/>
    </location>
</feature>
<keyword evidence="3 8" id="KW-0378">Hydrolase</keyword>
<evidence type="ECO:0000259" key="6">
    <source>
        <dbReference type="Pfam" id="PF17389"/>
    </source>
</evidence>
<gene>
    <name evidence="8" type="ORF">ACFFK0_10995</name>
</gene>
<dbReference type="InterPro" id="IPR008902">
    <property type="entry name" value="Rhamnosid_concanavalin"/>
</dbReference>
<evidence type="ECO:0000259" key="5">
    <source>
        <dbReference type="Pfam" id="PF08531"/>
    </source>
</evidence>
<dbReference type="Proteomes" id="UP001589776">
    <property type="component" value="Unassembled WGS sequence"/>
</dbReference>
<comment type="catalytic activity">
    <reaction evidence="1">
        <text>Hydrolysis of terminal non-reducing alpha-L-rhamnose residues in alpha-L-rhamnosides.</text>
        <dbReference type="EC" id="3.2.1.40"/>
    </reaction>
</comment>
<dbReference type="Gene3D" id="1.50.10.10">
    <property type="match status" value="1"/>
</dbReference>